<feature type="region of interest" description="Disordered" evidence="1">
    <location>
        <begin position="1"/>
        <end position="135"/>
    </location>
</feature>
<evidence type="ECO:0000259" key="2">
    <source>
        <dbReference type="PROSITE" id="PS50879"/>
    </source>
</evidence>
<dbReference type="Pfam" id="PF00075">
    <property type="entry name" value="RNase_H"/>
    <property type="match status" value="1"/>
</dbReference>
<sequence>MIGDRSPSVASNHSQPAGEVEPQESKSKAKEEAGHGADSEAADDSPANEPGHPSKTEDAPRIIHQAELREPTIKADAAPVEETSGSSSPLLSIPSNLSELKPPTEVLFNKSKDKAEDEAGDETDEGKSEAEDNPRHIRRVMFGLPQSTQAPSLSSDGTFALPALRFKLRPQLYFSKPHVVFDARSIISAEIPRERFVLRRRHVPDQGSLKTMAVYVDGACESSNFGKLQTISPPPIGDMTNPGGVAQVYLRTEKAGCCFIFGPGDPGTKTFALERKGPDGELHKRTKTRAQLRAALAALHYRAWYNEGWEEVVLITSSTYLVKSGTDILPKWWARDWVTSGNHDVKNRDLWKEISCVMGDYAQHGCKVSFWWVSEDSNRDALEKAEAAVAEPDGDGFVKLVG</sequence>
<evidence type="ECO:0000313" key="3">
    <source>
        <dbReference type="EMBL" id="KAK8166181.1"/>
    </source>
</evidence>
<feature type="compositionally biased region" description="Low complexity" evidence="1">
    <location>
        <begin position="84"/>
        <end position="100"/>
    </location>
</feature>
<dbReference type="InterPro" id="IPR036397">
    <property type="entry name" value="RNaseH_sf"/>
</dbReference>
<name>A0ABR1XSG3_9PEZI</name>
<gene>
    <name evidence="3" type="ORF">IWX90DRAFT_204525</name>
</gene>
<dbReference type="Gene3D" id="3.30.420.10">
    <property type="entry name" value="Ribonuclease H-like superfamily/Ribonuclease H"/>
    <property type="match status" value="1"/>
</dbReference>
<protein>
    <recommendedName>
        <fullName evidence="2">RNase H type-1 domain-containing protein</fullName>
    </recommendedName>
</protein>
<feature type="compositionally biased region" description="Basic and acidic residues" evidence="1">
    <location>
        <begin position="23"/>
        <end position="38"/>
    </location>
</feature>
<reference evidence="3 4" key="1">
    <citation type="journal article" date="2022" name="G3 (Bethesda)">
        <title>Enemy or ally: a genomic approach to elucidate the lifestyle of Phyllosticta citrichinaensis.</title>
        <authorList>
            <person name="Buijs V.A."/>
            <person name="Groenewald J.Z."/>
            <person name="Haridas S."/>
            <person name="LaButti K.M."/>
            <person name="Lipzen A."/>
            <person name="Martin F.M."/>
            <person name="Barry K."/>
            <person name="Grigoriev I.V."/>
            <person name="Crous P.W."/>
            <person name="Seidl M.F."/>
        </authorList>
    </citation>
    <scope>NUCLEOTIDE SEQUENCE [LARGE SCALE GENOMIC DNA]</scope>
    <source>
        <strain evidence="3 4">CBS 129764</strain>
    </source>
</reference>
<dbReference type="Proteomes" id="UP001456524">
    <property type="component" value="Unassembled WGS sequence"/>
</dbReference>
<dbReference type="InterPro" id="IPR012337">
    <property type="entry name" value="RNaseH-like_sf"/>
</dbReference>
<accession>A0ABR1XSG3</accession>
<dbReference type="SUPFAM" id="SSF53098">
    <property type="entry name" value="Ribonuclease H-like"/>
    <property type="match status" value="1"/>
</dbReference>
<organism evidence="3 4">
    <name type="scientific">Phyllosticta citrichinensis</name>
    <dbReference type="NCBI Taxonomy" id="1130410"/>
    <lineage>
        <taxon>Eukaryota</taxon>
        <taxon>Fungi</taxon>
        <taxon>Dikarya</taxon>
        <taxon>Ascomycota</taxon>
        <taxon>Pezizomycotina</taxon>
        <taxon>Dothideomycetes</taxon>
        <taxon>Dothideomycetes incertae sedis</taxon>
        <taxon>Botryosphaeriales</taxon>
        <taxon>Phyllostictaceae</taxon>
        <taxon>Phyllosticta</taxon>
    </lineage>
</organism>
<feature type="domain" description="RNase H type-1" evidence="2">
    <location>
        <begin position="208"/>
        <end position="394"/>
    </location>
</feature>
<feature type="compositionally biased region" description="Basic and acidic residues" evidence="1">
    <location>
        <begin position="52"/>
        <end position="73"/>
    </location>
</feature>
<dbReference type="PROSITE" id="PS50879">
    <property type="entry name" value="RNASE_H_1"/>
    <property type="match status" value="1"/>
</dbReference>
<evidence type="ECO:0000256" key="1">
    <source>
        <dbReference type="SAM" id="MobiDB-lite"/>
    </source>
</evidence>
<dbReference type="InterPro" id="IPR002156">
    <property type="entry name" value="RNaseH_domain"/>
</dbReference>
<dbReference type="EMBL" id="JBBWUH010000005">
    <property type="protein sequence ID" value="KAK8166181.1"/>
    <property type="molecule type" value="Genomic_DNA"/>
</dbReference>
<evidence type="ECO:0000313" key="4">
    <source>
        <dbReference type="Proteomes" id="UP001456524"/>
    </source>
</evidence>
<feature type="compositionally biased region" description="Basic and acidic residues" evidence="1">
    <location>
        <begin position="125"/>
        <end position="135"/>
    </location>
</feature>
<keyword evidence="4" id="KW-1185">Reference proteome</keyword>
<proteinExistence type="predicted"/>
<comment type="caution">
    <text evidence="3">The sequence shown here is derived from an EMBL/GenBank/DDBJ whole genome shotgun (WGS) entry which is preliminary data.</text>
</comment>